<evidence type="ECO:0000313" key="3">
    <source>
        <dbReference type="Proteomes" id="UP000245956"/>
    </source>
</evidence>
<organism evidence="2 3">
    <name type="scientific">Purpureocillium lilacinum</name>
    <name type="common">Paecilomyces lilacinus</name>
    <dbReference type="NCBI Taxonomy" id="33203"/>
    <lineage>
        <taxon>Eukaryota</taxon>
        <taxon>Fungi</taxon>
        <taxon>Dikarya</taxon>
        <taxon>Ascomycota</taxon>
        <taxon>Pezizomycotina</taxon>
        <taxon>Sordariomycetes</taxon>
        <taxon>Hypocreomycetidae</taxon>
        <taxon>Hypocreales</taxon>
        <taxon>Ophiocordycipitaceae</taxon>
        <taxon>Purpureocillium</taxon>
    </lineage>
</organism>
<comment type="caution">
    <text evidence="2">The sequence shown here is derived from an EMBL/GenBank/DDBJ whole genome shotgun (WGS) entry which is preliminary data.</text>
</comment>
<feature type="compositionally biased region" description="Low complexity" evidence="1">
    <location>
        <begin position="63"/>
        <end position="74"/>
    </location>
</feature>
<reference evidence="2 3" key="1">
    <citation type="journal article" date="2016" name="Front. Microbiol.">
        <title>Genome and transcriptome sequences reveal the specific parasitism of the nematophagous Purpureocillium lilacinum 36-1.</title>
        <authorList>
            <person name="Xie J."/>
            <person name="Li S."/>
            <person name="Mo C."/>
            <person name="Xiao X."/>
            <person name="Peng D."/>
            <person name="Wang G."/>
            <person name="Xiao Y."/>
        </authorList>
    </citation>
    <scope>NUCLEOTIDE SEQUENCE [LARGE SCALE GENOMIC DNA]</scope>
    <source>
        <strain evidence="2 3">36-1</strain>
    </source>
</reference>
<proteinExistence type="predicted"/>
<feature type="region of interest" description="Disordered" evidence="1">
    <location>
        <begin position="139"/>
        <end position="159"/>
    </location>
</feature>
<feature type="region of interest" description="Disordered" evidence="1">
    <location>
        <begin position="51"/>
        <end position="83"/>
    </location>
</feature>
<evidence type="ECO:0000313" key="2">
    <source>
        <dbReference type="EMBL" id="PWI70696.1"/>
    </source>
</evidence>
<protein>
    <submittedName>
        <fullName evidence="2">Uncharacterized protein</fullName>
    </submittedName>
</protein>
<sequence>MTPYFTGLAHSPSDLSLPWTCARARRNYSPDGQTQTGGPSIRPLPPCPLLSVPAPARPPPRRPAAFRPQRRGAALPDGRAAPISQGIDPPASSLCLVRFVAFAVSSSLLQVFCRYPIYVLYFAGRARLRAASSPGCALPAASQSGGGSGKSGVPHTPTKKVPPVTCCRKVCGSPLALGATVPSTVRTEKMQAGHGRDSIIQ</sequence>
<dbReference type="EMBL" id="LCWV01000009">
    <property type="protein sequence ID" value="PWI70696.1"/>
    <property type="molecule type" value="Genomic_DNA"/>
</dbReference>
<evidence type="ECO:0000256" key="1">
    <source>
        <dbReference type="SAM" id="MobiDB-lite"/>
    </source>
</evidence>
<name>A0A2U3E880_PURLI</name>
<gene>
    <name evidence="2" type="ORF">PCL_13095</name>
</gene>
<dbReference type="AlphaFoldDB" id="A0A2U3E880"/>
<accession>A0A2U3E880</accession>
<dbReference type="Proteomes" id="UP000245956">
    <property type="component" value="Unassembled WGS sequence"/>
</dbReference>